<dbReference type="Proteomes" id="UP001157034">
    <property type="component" value="Unassembled WGS sequence"/>
</dbReference>
<dbReference type="PROSITE" id="PS50928">
    <property type="entry name" value="ABC_TM1"/>
    <property type="match status" value="1"/>
</dbReference>
<protein>
    <recommendedName>
        <fullName evidence="8">ABC transmembrane type-1 domain-containing protein</fullName>
    </recommendedName>
</protein>
<comment type="caution">
    <text evidence="9">The sequence shown here is derived from an EMBL/GenBank/DDBJ whole genome shotgun (WGS) entry which is preliminary data.</text>
</comment>
<reference evidence="10" key="1">
    <citation type="journal article" date="2019" name="Int. J. Syst. Evol. Microbiol.">
        <title>The Global Catalogue of Microorganisms (GCM) 10K type strain sequencing project: providing services to taxonomists for standard genome sequencing and annotation.</title>
        <authorList>
            <consortium name="The Broad Institute Genomics Platform"/>
            <consortium name="The Broad Institute Genome Sequencing Center for Infectious Disease"/>
            <person name="Wu L."/>
            <person name="Ma J."/>
        </authorList>
    </citation>
    <scope>NUCLEOTIDE SEQUENCE [LARGE SCALE GENOMIC DNA]</scope>
    <source>
        <strain evidence="10">NBRC 108894</strain>
    </source>
</reference>
<gene>
    <name evidence="9" type="ORF">GCM10025881_29740</name>
</gene>
<dbReference type="RefSeq" id="WP_284254780.1">
    <property type="nucleotide sequence ID" value="NZ_BSVB01000001.1"/>
</dbReference>
<keyword evidence="5 7" id="KW-1133">Transmembrane helix</keyword>
<evidence type="ECO:0000256" key="1">
    <source>
        <dbReference type="ARBA" id="ARBA00004651"/>
    </source>
</evidence>
<feature type="transmembrane region" description="Helical" evidence="7">
    <location>
        <begin position="179"/>
        <end position="201"/>
    </location>
</feature>
<accession>A0ABQ6K6B6</accession>
<evidence type="ECO:0000256" key="3">
    <source>
        <dbReference type="ARBA" id="ARBA00022475"/>
    </source>
</evidence>
<evidence type="ECO:0000256" key="7">
    <source>
        <dbReference type="RuleBase" id="RU363032"/>
    </source>
</evidence>
<keyword evidence="4 7" id="KW-0812">Transmembrane</keyword>
<dbReference type="CDD" id="cd06261">
    <property type="entry name" value="TM_PBP2"/>
    <property type="match status" value="1"/>
</dbReference>
<evidence type="ECO:0000256" key="4">
    <source>
        <dbReference type="ARBA" id="ARBA00022692"/>
    </source>
</evidence>
<evidence type="ECO:0000256" key="5">
    <source>
        <dbReference type="ARBA" id="ARBA00022989"/>
    </source>
</evidence>
<feature type="transmembrane region" description="Helical" evidence="7">
    <location>
        <begin position="75"/>
        <end position="101"/>
    </location>
</feature>
<feature type="transmembrane region" description="Helical" evidence="7">
    <location>
        <begin position="122"/>
        <end position="144"/>
    </location>
</feature>
<comment type="subcellular location">
    <subcellularLocation>
        <location evidence="1 7">Cell membrane</location>
        <topology evidence="1 7">Multi-pass membrane protein</topology>
    </subcellularLocation>
</comment>
<dbReference type="PANTHER" id="PTHR43005:SF1">
    <property type="entry name" value="SPERMIDINE_PUTRESCINE TRANSPORT SYSTEM PERMEASE PROTEIN"/>
    <property type="match status" value="1"/>
</dbReference>
<organism evidence="9 10">
    <name type="scientific">Pseudolysinimonas kribbensis</name>
    <dbReference type="NCBI Taxonomy" id="433641"/>
    <lineage>
        <taxon>Bacteria</taxon>
        <taxon>Bacillati</taxon>
        <taxon>Actinomycetota</taxon>
        <taxon>Actinomycetes</taxon>
        <taxon>Micrococcales</taxon>
        <taxon>Microbacteriaceae</taxon>
        <taxon>Pseudolysinimonas</taxon>
    </lineage>
</organism>
<feature type="domain" description="ABC transmembrane type-1" evidence="8">
    <location>
        <begin position="1"/>
        <end position="200"/>
    </location>
</feature>
<keyword evidence="10" id="KW-1185">Reference proteome</keyword>
<name>A0ABQ6K6B6_9MICO</name>
<proteinExistence type="inferred from homology"/>
<evidence type="ECO:0000313" key="9">
    <source>
        <dbReference type="EMBL" id="GMA96150.1"/>
    </source>
</evidence>
<dbReference type="InterPro" id="IPR035906">
    <property type="entry name" value="MetI-like_sf"/>
</dbReference>
<dbReference type="InterPro" id="IPR000515">
    <property type="entry name" value="MetI-like"/>
</dbReference>
<dbReference type="EMBL" id="BSVB01000001">
    <property type="protein sequence ID" value="GMA96150.1"/>
    <property type="molecule type" value="Genomic_DNA"/>
</dbReference>
<dbReference type="Gene3D" id="1.10.3720.10">
    <property type="entry name" value="MetI-like"/>
    <property type="match status" value="1"/>
</dbReference>
<comment type="similarity">
    <text evidence="7">Belongs to the binding-protein-dependent transport system permease family.</text>
</comment>
<evidence type="ECO:0000313" key="10">
    <source>
        <dbReference type="Proteomes" id="UP001157034"/>
    </source>
</evidence>
<keyword evidence="2 7" id="KW-0813">Transport</keyword>
<dbReference type="Pfam" id="PF00528">
    <property type="entry name" value="BPD_transp_1"/>
    <property type="match status" value="1"/>
</dbReference>
<feature type="transmembrane region" description="Helical" evidence="7">
    <location>
        <begin position="20"/>
        <end position="38"/>
    </location>
</feature>
<evidence type="ECO:0000256" key="2">
    <source>
        <dbReference type="ARBA" id="ARBA00022448"/>
    </source>
</evidence>
<evidence type="ECO:0000256" key="6">
    <source>
        <dbReference type="ARBA" id="ARBA00023136"/>
    </source>
</evidence>
<dbReference type="PANTHER" id="PTHR43005">
    <property type="entry name" value="BLR7065 PROTEIN"/>
    <property type="match status" value="1"/>
</dbReference>
<keyword evidence="3" id="KW-1003">Cell membrane</keyword>
<dbReference type="SUPFAM" id="SSF161098">
    <property type="entry name" value="MetI-like"/>
    <property type="match status" value="1"/>
</dbReference>
<keyword evidence="6 7" id="KW-0472">Membrane</keyword>
<sequence length="211" mass="22931">MLGLVGGLVAAVALRRSGRLGGILLGLMVFVWALPPVVNGSVWKFLLGDAGLFNTMLHTVGLPSIPFLFDEHFALVSIALVNSWAIIPFNALVFRASILGIPDEIFEAAQIDGARPWQELRYVLLPAVRPTSLVLAVLTIVYAFRSFDFIYVMTYGGPGKATNTLPFLGYLQAFVRNDYGLGSSTAVLAAIFVLVLAIVYARSVRREELES</sequence>
<evidence type="ECO:0000259" key="8">
    <source>
        <dbReference type="PROSITE" id="PS50928"/>
    </source>
</evidence>